<dbReference type="GO" id="GO:0000271">
    <property type="term" value="P:polysaccharide biosynthetic process"/>
    <property type="evidence" value="ECO:0007669"/>
    <property type="project" value="InterPro"/>
</dbReference>
<feature type="transmembrane region" description="Helical" evidence="5">
    <location>
        <begin position="20"/>
        <end position="40"/>
    </location>
</feature>
<comment type="subcellular location">
    <subcellularLocation>
        <location evidence="1">Membrane</location>
        <topology evidence="1">Multi-pass membrane protein</topology>
    </subcellularLocation>
</comment>
<dbReference type="InterPro" id="IPR007267">
    <property type="entry name" value="GtrA_DPMS_TM"/>
</dbReference>
<evidence type="ECO:0000313" key="7">
    <source>
        <dbReference type="EMBL" id="TCU97211.1"/>
    </source>
</evidence>
<sequence>MHWAAMGLLVQGGLSPLLSTAIGAFTGAVSNYFLQFYWAFNGKGVHGSSMPVYAFTVILGGLLNAGLFHLLTALIHVGIVPAQIFSTAAVAVMNFVIYKRIVFHERII</sequence>
<evidence type="ECO:0000256" key="3">
    <source>
        <dbReference type="ARBA" id="ARBA00022989"/>
    </source>
</evidence>
<dbReference type="EMBL" id="SMBX01000006">
    <property type="protein sequence ID" value="TCU97211.1"/>
    <property type="molecule type" value="Genomic_DNA"/>
</dbReference>
<feature type="domain" description="GtrA/DPMS transmembrane" evidence="6">
    <location>
        <begin position="2"/>
        <end position="103"/>
    </location>
</feature>
<dbReference type="AlphaFoldDB" id="A0A4R3V1A7"/>
<evidence type="ECO:0000256" key="4">
    <source>
        <dbReference type="ARBA" id="ARBA00023136"/>
    </source>
</evidence>
<keyword evidence="2 5" id="KW-0812">Transmembrane</keyword>
<dbReference type="Pfam" id="PF04138">
    <property type="entry name" value="GtrA_DPMS_TM"/>
    <property type="match status" value="1"/>
</dbReference>
<evidence type="ECO:0000313" key="8">
    <source>
        <dbReference type="Proteomes" id="UP000294692"/>
    </source>
</evidence>
<organism evidence="7 8">
    <name type="scientific">Paracandidimonas soli</name>
    <dbReference type="NCBI Taxonomy" id="1917182"/>
    <lineage>
        <taxon>Bacteria</taxon>
        <taxon>Pseudomonadati</taxon>
        <taxon>Pseudomonadota</taxon>
        <taxon>Betaproteobacteria</taxon>
        <taxon>Burkholderiales</taxon>
        <taxon>Alcaligenaceae</taxon>
        <taxon>Paracandidimonas</taxon>
    </lineage>
</organism>
<dbReference type="GO" id="GO:0016020">
    <property type="term" value="C:membrane"/>
    <property type="evidence" value="ECO:0007669"/>
    <property type="project" value="UniProtKB-SubCell"/>
</dbReference>
<protein>
    <submittedName>
        <fullName evidence="7">Putative flippase GtrA</fullName>
    </submittedName>
</protein>
<evidence type="ECO:0000259" key="6">
    <source>
        <dbReference type="Pfam" id="PF04138"/>
    </source>
</evidence>
<name>A0A4R3V1A7_9BURK</name>
<proteinExistence type="predicted"/>
<dbReference type="Proteomes" id="UP000294692">
    <property type="component" value="Unassembled WGS sequence"/>
</dbReference>
<feature type="transmembrane region" description="Helical" evidence="5">
    <location>
        <begin position="52"/>
        <end position="71"/>
    </location>
</feature>
<accession>A0A4R3V1A7</accession>
<keyword evidence="3 5" id="KW-1133">Transmembrane helix</keyword>
<evidence type="ECO:0000256" key="1">
    <source>
        <dbReference type="ARBA" id="ARBA00004141"/>
    </source>
</evidence>
<evidence type="ECO:0000256" key="5">
    <source>
        <dbReference type="SAM" id="Phobius"/>
    </source>
</evidence>
<feature type="transmembrane region" description="Helical" evidence="5">
    <location>
        <begin position="77"/>
        <end position="98"/>
    </location>
</feature>
<reference evidence="7 8" key="1">
    <citation type="submission" date="2019-03" db="EMBL/GenBank/DDBJ databases">
        <title>Genomic Encyclopedia of Type Strains, Phase IV (KMG-IV): sequencing the most valuable type-strain genomes for metagenomic binning, comparative biology and taxonomic classification.</title>
        <authorList>
            <person name="Goeker M."/>
        </authorList>
    </citation>
    <scope>NUCLEOTIDE SEQUENCE [LARGE SCALE GENOMIC DNA]</scope>
    <source>
        <strain evidence="7 8">DSM 100048</strain>
    </source>
</reference>
<keyword evidence="8" id="KW-1185">Reference proteome</keyword>
<comment type="caution">
    <text evidence="7">The sequence shown here is derived from an EMBL/GenBank/DDBJ whole genome shotgun (WGS) entry which is preliminary data.</text>
</comment>
<gene>
    <name evidence="7" type="ORF">EV686_10691</name>
</gene>
<evidence type="ECO:0000256" key="2">
    <source>
        <dbReference type="ARBA" id="ARBA00022692"/>
    </source>
</evidence>
<keyword evidence="4 5" id="KW-0472">Membrane</keyword>